<evidence type="ECO:0000256" key="1">
    <source>
        <dbReference type="SAM" id="Phobius"/>
    </source>
</evidence>
<name>A0A7S1KZ40_NEODS</name>
<accession>A0A7S1KZ40</accession>
<dbReference type="EMBL" id="HBGF01000484">
    <property type="protein sequence ID" value="CAD9088302.1"/>
    <property type="molecule type" value="Transcribed_RNA"/>
</dbReference>
<feature type="transmembrane region" description="Helical" evidence="1">
    <location>
        <begin position="70"/>
        <end position="91"/>
    </location>
</feature>
<reference evidence="2" key="1">
    <citation type="submission" date="2021-01" db="EMBL/GenBank/DDBJ databases">
        <authorList>
            <person name="Corre E."/>
            <person name="Pelletier E."/>
            <person name="Niang G."/>
            <person name="Scheremetjew M."/>
            <person name="Finn R."/>
            <person name="Kale V."/>
            <person name="Holt S."/>
            <person name="Cochrane G."/>
            <person name="Meng A."/>
            <person name="Brown T."/>
            <person name="Cohen L."/>
        </authorList>
    </citation>
    <scope>NUCLEOTIDE SEQUENCE</scope>
    <source>
        <strain evidence="2">CCAP 1951/1</strain>
    </source>
</reference>
<keyword evidence="1" id="KW-0472">Membrane</keyword>
<sequence>MTIMRDAEMYVLYAGLALFALNVFPVNAVRRIGGKFAHAVQLRVPLPSFEGDAKPESNQPRAPPPRKRNIALLLLVGWVFAFLTIVSFATWHRRYVDVDSPLHTAPSNDLGARWEYYFVKWRAERDLYIRATAAVAYLTLHVLVDCHEELHKVAAH</sequence>
<keyword evidence="1" id="KW-0812">Transmembrane</keyword>
<gene>
    <name evidence="2" type="ORF">NDES1114_LOCUS369</name>
</gene>
<evidence type="ECO:0000313" key="2">
    <source>
        <dbReference type="EMBL" id="CAD9088302.1"/>
    </source>
</evidence>
<proteinExistence type="predicted"/>
<organism evidence="2">
    <name type="scientific">Neobodo designis</name>
    <name type="common">Flagellated protozoan</name>
    <name type="synonym">Bodo designis</name>
    <dbReference type="NCBI Taxonomy" id="312471"/>
    <lineage>
        <taxon>Eukaryota</taxon>
        <taxon>Discoba</taxon>
        <taxon>Euglenozoa</taxon>
        <taxon>Kinetoplastea</taxon>
        <taxon>Metakinetoplastina</taxon>
        <taxon>Neobodonida</taxon>
        <taxon>Neobodo</taxon>
    </lineage>
</organism>
<keyword evidence="1" id="KW-1133">Transmembrane helix</keyword>
<dbReference type="AlphaFoldDB" id="A0A7S1KZ40"/>
<protein>
    <submittedName>
        <fullName evidence="2">Uncharacterized protein</fullName>
    </submittedName>
</protein>